<dbReference type="Pfam" id="PF18306">
    <property type="entry name" value="LDcluster4"/>
    <property type="match status" value="1"/>
</dbReference>
<dbReference type="SUPFAM" id="SSF102405">
    <property type="entry name" value="MCP/YpsA-like"/>
    <property type="match status" value="1"/>
</dbReference>
<dbReference type="PANTHER" id="PTHR43393">
    <property type="entry name" value="CYTOKININ RIBOSIDE 5'-MONOPHOSPHATE PHOSPHORIBOHYDROLASE"/>
    <property type="match status" value="1"/>
</dbReference>
<protein>
    <submittedName>
        <fullName evidence="1">TIGR00725 family protein</fullName>
    </submittedName>
</protein>
<dbReference type="InterPro" id="IPR052341">
    <property type="entry name" value="LOG_family_nucleotidases"/>
</dbReference>
<comment type="caution">
    <text evidence="1">The sequence shown here is derived from an EMBL/GenBank/DDBJ whole genome shotgun (WGS) entry which is preliminary data.</text>
</comment>
<dbReference type="RefSeq" id="WP_144234559.1">
    <property type="nucleotide sequence ID" value="NZ_QMIF01000003.1"/>
</dbReference>
<dbReference type="InterPro" id="IPR041164">
    <property type="entry name" value="LDcluster4"/>
</dbReference>
<dbReference type="Gene3D" id="3.40.50.450">
    <property type="match status" value="1"/>
</dbReference>
<dbReference type="OrthoDB" id="9794039at2"/>
<dbReference type="EMBL" id="QMIF01000003">
    <property type="protein sequence ID" value="TVM35007.1"/>
    <property type="molecule type" value="Genomic_DNA"/>
</dbReference>
<dbReference type="AlphaFoldDB" id="A0A6P1ZIH0"/>
<evidence type="ECO:0000313" key="2">
    <source>
        <dbReference type="Proteomes" id="UP000434052"/>
    </source>
</evidence>
<dbReference type="PANTHER" id="PTHR43393:SF3">
    <property type="entry name" value="LYSINE DECARBOXYLASE-LIKE PROTEIN"/>
    <property type="match status" value="1"/>
</dbReference>
<organism evidence="1 2">
    <name type="scientific">Oceanidesulfovibrio marinus</name>
    <dbReference type="NCBI Taxonomy" id="370038"/>
    <lineage>
        <taxon>Bacteria</taxon>
        <taxon>Pseudomonadati</taxon>
        <taxon>Thermodesulfobacteriota</taxon>
        <taxon>Desulfovibrionia</taxon>
        <taxon>Desulfovibrionales</taxon>
        <taxon>Desulfovibrionaceae</taxon>
        <taxon>Oceanidesulfovibrio</taxon>
    </lineage>
</organism>
<accession>A0A6P1ZIH0</accession>
<dbReference type="InterPro" id="IPR005268">
    <property type="entry name" value="CHP00725"/>
</dbReference>
<sequence>MKTIRISCIGSGDALPGSPQYELALEAGRLLAEAGWTVVCGGLRGVMEAVCKGAKEAGGSTVGILPTSDPADANDWVDTPVATGLGPMRNYLVILNGDAVLAFEGGAGTRSELALSQKTGKEVVALARFSGFDELIYAHSPAEAVMELTKIVGAR</sequence>
<reference evidence="1 2" key="1">
    <citation type="submission" date="2018-06" db="EMBL/GenBank/DDBJ databases">
        <title>Complete genome of Desulfovibrio marinus P48SEP.</title>
        <authorList>
            <person name="Crispim J.S."/>
            <person name="Vidigal P.M.P."/>
            <person name="Silva L.C.F."/>
            <person name="Araujo L.C."/>
            <person name="Laguardia C.N."/>
            <person name="Dias R.S."/>
            <person name="Sousa M.P."/>
            <person name="Paula S.O."/>
            <person name="Silva C."/>
        </authorList>
    </citation>
    <scope>NUCLEOTIDE SEQUENCE [LARGE SCALE GENOMIC DNA]</scope>
    <source>
        <strain evidence="1 2">P48SEP</strain>
    </source>
</reference>
<proteinExistence type="predicted"/>
<dbReference type="GO" id="GO:0005829">
    <property type="term" value="C:cytosol"/>
    <property type="evidence" value="ECO:0007669"/>
    <property type="project" value="TreeGrafter"/>
</dbReference>
<gene>
    <name evidence="1" type="ORF">DQK91_06265</name>
</gene>
<dbReference type="Proteomes" id="UP000434052">
    <property type="component" value="Unassembled WGS sequence"/>
</dbReference>
<name>A0A6P1ZIH0_9BACT</name>
<dbReference type="NCBIfam" id="TIGR00725">
    <property type="entry name" value="TIGR00725 family protein"/>
    <property type="match status" value="1"/>
</dbReference>
<evidence type="ECO:0000313" key="1">
    <source>
        <dbReference type="EMBL" id="TVM35007.1"/>
    </source>
</evidence>